<dbReference type="EMBL" id="LDWR01000075">
    <property type="protein sequence ID" value="KML46653.1"/>
    <property type="molecule type" value="Genomic_DNA"/>
</dbReference>
<evidence type="ECO:0000256" key="1">
    <source>
        <dbReference type="SAM" id="MobiDB-lite"/>
    </source>
</evidence>
<dbReference type="AlphaFoldDB" id="A0A0J5ZA26"/>
<proteinExistence type="predicted"/>
<sequence>MSKKVEKFDELDVLKSRAVDLVIKSANTTVSDEKEPDERGLETEMERLFGMGEQDKMEGLWGVKGQEKLEESDVQSLSSFEPLTQVDNKS</sequence>
<feature type="compositionally biased region" description="Polar residues" evidence="1">
    <location>
        <begin position="74"/>
        <end position="90"/>
    </location>
</feature>
<organism evidence="2 3">
    <name type="scientific">Burkholderia cepacia</name>
    <name type="common">Pseudomonas cepacia</name>
    <dbReference type="NCBI Taxonomy" id="292"/>
    <lineage>
        <taxon>Bacteria</taxon>
        <taxon>Pseudomonadati</taxon>
        <taxon>Pseudomonadota</taxon>
        <taxon>Betaproteobacteria</taxon>
        <taxon>Burkholderiales</taxon>
        <taxon>Burkholderiaceae</taxon>
        <taxon>Burkholderia</taxon>
        <taxon>Burkholderia cepacia complex</taxon>
    </lineage>
</organism>
<dbReference type="Proteomes" id="UP000036338">
    <property type="component" value="Unassembled WGS sequence"/>
</dbReference>
<name>A0A0J5ZA26_BURCE</name>
<evidence type="ECO:0000313" key="2">
    <source>
        <dbReference type="EMBL" id="KML46653.1"/>
    </source>
</evidence>
<accession>A0A0J5ZA26</accession>
<protein>
    <submittedName>
        <fullName evidence="2">Uncharacterized protein</fullName>
    </submittedName>
</protein>
<comment type="caution">
    <text evidence="2">The sequence shown here is derived from an EMBL/GenBank/DDBJ whole genome shotgun (WGS) entry which is preliminary data.</text>
</comment>
<gene>
    <name evidence="2" type="ORF">VL15_35020</name>
</gene>
<feature type="region of interest" description="Disordered" evidence="1">
    <location>
        <begin position="71"/>
        <end position="90"/>
    </location>
</feature>
<reference evidence="2 3" key="1">
    <citation type="submission" date="2015-05" db="EMBL/GenBank/DDBJ databases">
        <title>Draft genome of Burkholderia cepacia LK29.</title>
        <authorList>
            <person name="Chan X.Y."/>
        </authorList>
    </citation>
    <scope>NUCLEOTIDE SEQUENCE [LARGE SCALE GENOMIC DNA]</scope>
    <source>
        <strain evidence="2 3">LK29</strain>
    </source>
</reference>
<dbReference type="PATRIC" id="fig|292.27.peg.8026"/>
<evidence type="ECO:0000313" key="3">
    <source>
        <dbReference type="Proteomes" id="UP000036338"/>
    </source>
</evidence>